<evidence type="ECO:0000259" key="1">
    <source>
        <dbReference type="SMART" id="SM00421"/>
    </source>
</evidence>
<dbReference type="RefSeq" id="WP_103154305.1">
    <property type="nucleotide sequence ID" value="NZ_CP026108.1"/>
</dbReference>
<sequence length="183" mass="20137">MLESVLDSAREAVCIISAEGRLDLMSPLTREWLTQGVHLRVRRNALQHADQSAHQRFLATVGAVPGDGTPRWTVLPGKWGETYRIRIARAPHTVGMSVGPRAILRIERRDIFSVPDETILRETFGLTLAEGRVFRQLIAGHDAAECAVVLAVAIGTVRKQIASVLNKTGCNRQSELVRLSALL</sequence>
<protein>
    <recommendedName>
        <fullName evidence="1">HTH luxR-type domain-containing protein</fullName>
    </recommendedName>
</protein>
<dbReference type="InterPro" id="IPR016032">
    <property type="entry name" value="Sig_transdc_resp-reg_C-effctor"/>
</dbReference>
<gene>
    <name evidence="2" type="ORF">C2L64_48605</name>
</gene>
<dbReference type="SUPFAM" id="SSF46894">
    <property type="entry name" value="C-terminal effector domain of the bipartite response regulators"/>
    <property type="match status" value="1"/>
</dbReference>
<dbReference type="KEGG" id="phs:C2L64_48605"/>
<dbReference type="AlphaFoldDB" id="A0AAN1MR53"/>
<accession>A0AAN1MR53</accession>
<dbReference type="InterPro" id="IPR036388">
    <property type="entry name" value="WH-like_DNA-bd_sf"/>
</dbReference>
<dbReference type="Gene3D" id="1.10.10.10">
    <property type="entry name" value="Winged helix-like DNA-binding domain superfamily/Winged helix DNA-binding domain"/>
    <property type="match status" value="1"/>
</dbReference>
<feature type="domain" description="HTH luxR-type" evidence="1">
    <location>
        <begin position="123"/>
        <end position="180"/>
    </location>
</feature>
<dbReference type="GO" id="GO:0003677">
    <property type="term" value="F:DNA binding"/>
    <property type="evidence" value="ECO:0007669"/>
    <property type="project" value="InterPro"/>
</dbReference>
<dbReference type="GO" id="GO:0006355">
    <property type="term" value="P:regulation of DNA-templated transcription"/>
    <property type="evidence" value="ECO:0007669"/>
    <property type="project" value="InterPro"/>
</dbReference>
<dbReference type="SMART" id="SM00421">
    <property type="entry name" value="HTH_LUXR"/>
    <property type="match status" value="1"/>
</dbReference>
<dbReference type="GeneID" id="55536117"/>
<dbReference type="InterPro" id="IPR000792">
    <property type="entry name" value="Tscrpt_reg_LuxR_C"/>
</dbReference>
<dbReference type="EMBL" id="CP026108">
    <property type="protein sequence ID" value="AUT76076.1"/>
    <property type="molecule type" value="Genomic_DNA"/>
</dbReference>
<reference evidence="2 3" key="1">
    <citation type="submission" date="2018-01" db="EMBL/GenBank/DDBJ databases">
        <title>Species boundaries and ecological features among Paraburkholderia terrae DSMZ17804T, P. hospita DSMZ17164T and P. caribensis DSMZ13236T.</title>
        <authorList>
            <person name="Pratama A.A."/>
        </authorList>
    </citation>
    <scope>NUCLEOTIDE SEQUENCE [LARGE SCALE GENOMIC DNA]</scope>
    <source>
        <strain evidence="2 3">DSM 17164</strain>
    </source>
</reference>
<proteinExistence type="predicted"/>
<dbReference type="Proteomes" id="UP000236649">
    <property type="component" value="Chromosome 4"/>
</dbReference>
<name>A0AAN1MR53_9BURK</name>
<organism evidence="2 3">
    <name type="scientific">Paraburkholderia hospita</name>
    <dbReference type="NCBI Taxonomy" id="169430"/>
    <lineage>
        <taxon>Bacteria</taxon>
        <taxon>Pseudomonadati</taxon>
        <taxon>Pseudomonadota</taxon>
        <taxon>Betaproteobacteria</taxon>
        <taxon>Burkholderiales</taxon>
        <taxon>Burkholderiaceae</taxon>
        <taxon>Paraburkholderia</taxon>
    </lineage>
</organism>
<evidence type="ECO:0000313" key="2">
    <source>
        <dbReference type="EMBL" id="AUT76076.1"/>
    </source>
</evidence>
<evidence type="ECO:0000313" key="3">
    <source>
        <dbReference type="Proteomes" id="UP000236649"/>
    </source>
</evidence>